<dbReference type="PROSITE" id="PS00671">
    <property type="entry name" value="D_2_HYDROXYACID_DH_3"/>
    <property type="match status" value="1"/>
</dbReference>
<dbReference type="PANTHER" id="PTHR43333">
    <property type="entry name" value="2-HACID_DH_C DOMAIN-CONTAINING PROTEIN"/>
    <property type="match status" value="1"/>
</dbReference>
<dbReference type="PANTHER" id="PTHR43333:SF1">
    <property type="entry name" value="D-ISOMER SPECIFIC 2-HYDROXYACID DEHYDROGENASE NAD-BINDING DOMAIN-CONTAINING PROTEIN"/>
    <property type="match status" value="1"/>
</dbReference>
<dbReference type="InterPro" id="IPR006140">
    <property type="entry name" value="D-isomer_DH_NAD-bd"/>
</dbReference>
<protein>
    <submittedName>
        <fullName evidence="4">Hydroxyacid dehydrogenase</fullName>
    </submittedName>
</protein>
<feature type="domain" description="D-isomer specific 2-hydroxyacid dehydrogenase NAD-binding" evidence="3">
    <location>
        <begin position="105"/>
        <end position="275"/>
    </location>
</feature>
<comment type="caution">
    <text evidence="4">The sequence shown here is derived from an EMBL/GenBank/DDBJ whole genome shotgun (WGS) entry which is preliminary data.</text>
</comment>
<evidence type="ECO:0000259" key="3">
    <source>
        <dbReference type="Pfam" id="PF02826"/>
    </source>
</evidence>
<accession>A0A4R1B9R2</accession>
<evidence type="ECO:0000313" key="5">
    <source>
        <dbReference type="Proteomes" id="UP000295244"/>
    </source>
</evidence>
<evidence type="ECO:0000256" key="2">
    <source>
        <dbReference type="ARBA" id="ARBA00023027"/>
    </source>
</evidence>
<keyword evidence="1" id="KW-0560">Oxidoreductase</keyword>
<dbReference type="RefSeq" id="WP_132692834.1">
    <property type="nucleotide sequence ID" value="NZ_SKBU01000038.1"/>
</dbReference>
<keyword evidence="5" id="KW-1185">Reference proteome</keyword>
<keyword evidence="2" id="KW-0520">NAD</keyword>
<dbReference type="Proteomes" id="UP000295244">
    <property type="component" value="Unassembled WGS sequence"/>
</dbReference>
<reference evidence="4 5" key="1">
    <citation type="submission" date="2019-03" db="EMBL/GenBank/DDBJ databases">
        <title>Whole genome sequence of a novel Rubrobacter taiwanensis strain, isolated from Yellowstone National Park.</title>
        <authorList>
            <person name="Freed S."/>
            <person name="Ramaley R.F."/>
            <person name="Kyndt J.A."/>
        </authorList>
    </citation>
    <scope>NUCLEOTIDE SEQUENCE [LARGE SCALE GENOMIC DNA]</scope>
    <source>
        <strain evidence="4 5">Yellowstone</strain>
    </source>
</reference>
<evidence type="ECO:0000313" key="4">
    <source>
        <dbReference type="EMBL" id="TCJ13666.1"/>
    </source>
</evidence>
<dbReference type="GO" id="GO:0016616">
    <property type="term" value="F:oxidoreductase activity, acting on the CH-OH group of donors, NAD or NADP as acceptor"/>
    <property type="evidence" value="ECO:0007669"/>
    <property type="project" value="UniProtKB-ARBA"/>
</dbReference>
<name>A0A4R1B9R2_9ACTN</name>
<dbReference type="Pfam" id="PF02826">
    <property type="entry name" value="2-Hacid_dh_C"/>
    <property type="match status" value="1"/>
</dbReference>
<dbReference type="Gene3D" id="3.40.50.720">
    <property type="entry name" value="NAD(P)-binding Rossmann-like Domain"/>
    <property type="match status" value="2"/>
</dbReference>
<dbReference type="InterPro" id="IPR029753">
    <property type="entry name" value="D-isomer_DH_CS"/>
</dbReference>
<dbReference type="InterPro" id="IPR036291">
    <property type="entry name" value="NAD(P)-bd_dom_sf"/>
</dbReference>
<dbReference type="GO" id="GO:0051287">
    <property type="term" value="F:NAD binding"/>
    <property type="evidence" value="ECO:0007669"/>
    <property type="project" value="InterPro"/>
</dbReference>
<dbReference type="AlphaFoldDB" id="A0A4R1B9R2"/>
<dbReference type="EMBL" id="SKBU01000038">
    <property type="protein sequence ID" value="TCJ13666.1"/>
    <property type="molecule type" value="Genomic_DNA"/>
</dbReference>
<dbReference type="SUPFAM" id="SSF51735">
    <property type="entry name" value="NAD(P)-binding Rossmann-fold domains"/>
    <property type="match status" value="1"/>
</dbReference>
<gene>
    <name evidence="4" type="ORF">E0L93_14715</name>
</gene>
<dbReference type="OrthoDB" id="4324715at2"/>
<proteinExistence type="predicted"/>
<organism evidence="4 5">
    <name type="scientific">Rubrobacter taiwanensis</name>
    <dbReference type="NCBI Taxonomy" id="185139"/>
    <lineage>
        <taxon>Bacteria</taxon>
        <taxon>Bacillati</taxon>
        <taxon>Actinomycetota</taxon>
        <taxon>Rubrobacteria</taxon>
        <taxon>Rubrobacterales</taxon>
        <taxon>Rubrobacteraceae</taxon>
        <taxon>Rubrobacter</taxon>
    </lineage>
</organism>
<sequence length="312" mass="33347">MSSEGPAVYVGPERDYFGAEHAGAFLQAVERGGGRVVESPEEAEAIVWLGSDGSRLRELLHPGIRWVQLPSAGVETWVEQGLLDRERVFTSAAGAYSDTVAEHALALMLAGARRLHECARATEWRAGWGRTLAGSTVVVLGAGGIGRALIRMLKPLGPRVFAVTRSGREVPDADESRAADEMDRLWPEGDFFVIAAPATAATRHMIGAGELAAMKESAWVVNVARGSLIDTEALVEALAAGSIGGAALDVTDPEPLPDGHPLWREPRALITPHAANPPEALARNLGRRIEENVSRFRRGEDLIAPVDMEAGY</sequence>
<dbReference type="SUPFAM" id="SSF52283">
    <property type="entry name" value="Formate/glycerate dehydrogenase catalytic domain-like"/>
    <property type="match status" value="1"/>
</dbReference>
<evidence type="ECO:0000256" key="1">
    <source>
        <dbReference type="ARBA" id="ARBA00023002"/>
    </source>
</evidence>
<dbReference type="CDD" id="cd12159">
    <property type="entry name" value="2-Hacid_dh_2"/>
    <property type="match status" value="1"/>
</dbReference>